<accession>A0A263D4D7</accession>
<keyword evidence="2" id="KW-1185">Reference proteome</keyword>
<protein>
    <submittedName>
        <fullName evidence="1">Uncharacterized protein</fullName>
    </submittedName>
</protein>
<organism evidence="1 2">
    <name type="scientific">Amycolatopsis antarctica</name>
    <dbReference type="NCBI Taxonomy" id="1854586"/>
    <lineage>
        <taxon>Bacteria</taxon>
        <taxon>Bacillati</taxon>
        <taxon>Actinomycetota</taxon>
        <taxon>Actinomycetes</taxon>
        <taxon>Pseudonocardiales</taxon>
        <taxon>Pseudonocardiaceae</taxon>
        <taxon>Amycolatopsis</taxon>
    </lineage>
</organism>
<gene>
    <name evidence="1" type="ORF">CFN78_10760</name>
</gene>
<dbReference type="RefSeq" id="WP_094862578.1">
    <property type="nucleotide sequence ID" value="NZ_NKYE01000005.1"/>
</dbReference>
<dbReference type="EMBL" id="NKYE01000005">
    <property type="protein sequence ID" value="OZM73323.1"/>
    <property type="molecule type" value="Genomic_DNA"/>
</dbReference>
<dbReference type="InParanoid" id="A0A263D4D7"/>
<proteinExistence type="predicted"/>
<name>A0A263D4D7_9PSEU</name>
<dbReference type="Proteomes" id="UP000242444">
    <property type="component" value="Unassembled WGS sequence"/>
</dbReference>
<evidence type="ECO:0000313" key="2">
    <source>
        <dbReference type="Proteomes" id="UP000242444"/>
    </source>
</evidence>
<sequence length="63" mass="6796">MSIWMILGLLLVLGLAVAAIVDLRDHKRGGHKVPLPSRADLHADALLTHNQPTTVAQAFSFTP</sequence>
<evidence type="ECO:0000313" key="1">
    <source>
        <dbReference type="EMBL" id="OZM73323.1"/>
    </source>
</evidence>
<dbReference type="AlphaFoldDB" id="A0A263D4D7"/>
<reference evidence="1 2" key="1">
    <citation type="submission" date="2017-07" db="EMBL/GenBank/DDBJ databases">
        <title>Amycolatopsis antarcticus sp. nov., isolated from the surface of an Antarcticus brown macroalga.</title>
        <authorList>
            <person name="Wang J."/>
            <person name="Leiva S."/>
            <person name="Huang J."/>
            <person name="Huang Y."/>
        </authorList>
    </citation>
    <scope>NUCLEOTIDE SEQUENCE [LARGE SCALE GENOMIC DNA]</scope>
    <source>
        <strain evidence="1 2">AU-G6</strain>
    </source>
</reference>
<comment type="caution">
    <text evidence="1">The sequence shown here is derived from an EMBL/GenBank/DDBJ whole genome shotgun (WGS) entry which is preliminary data.</text>
</comment>